<dbReference type="InParanoid" id="A0A7J6IH33"/>
<gene>
    <name evidence="2" type="ORF">CGGC5_v002660</name>
    <name evidence="1" type="ORF">CGGC5_v015511</name>
</gene>
<dbReference type="AlphaFoldDB" id="A0A7J6IH33"/>
<sequence length="85" mass="10030">MPQCRIMSHPYLPILGQHIYARGHAYNLRLRSDVHIISLRRTAFLRQSGQKSRRKHQAITSNSDEVFIVRLRRMLIFQGIKAFLD</sequence>
<proteinExistence type="predicted"/>
<dbReference type="RefSeq" id="XP_066009747.1">
    <property type="nucleotide sequence ID" value="XM_066151016.1"/>
</dbReference>
<dbReference type="GeneID" id="90979667"/>
<dbReference type="Proteomes" id="UP000011096">
    <property type="component" value="Unassembled WGS sequence"/>
</dbReference>
<reference evidence="1 3" key="2">
    <citation type="submission" date="2020-04" db="EMBL/GenBank/DDBJ databases">
        <title>Genome sequencing and assembly of multiple isolates from the Colletotrichum gloeosporioides species complex.</title>
        <authorList>
            <person name="Gan P."/>
            <person name="Shirasu K."/>
        </authorList>
    </citation>
    <scope>NUCLEOTIDE SEQUENCE [LARGE SCALE GENOMIC DNA]</scope>
    <source>
        <strain evidence="1 3">Nara gc5</strain>
    </source>
</reference>
<organism evidence="1 3">
    <name type="scientific">Colletotrichum fructicola (strain Nara gc5)</name>
    <name type="common">Anthracnose fungus</name>
    <name type="synonym">Colletotrichum gloeosporioides (strain Nara gc5)</name>
    <dbReference type="NCBI Taxonomy" id="1213859"/>
    <lineage>
        <taxon>Eukaryota</taxon>
        <taxon>Fungi</taxon>
        <taxon>Dikarya</taxon>
        <taxon>Ascomycota</taxon>
        <taxon>Pezizomycotina</taxon>
        <taxon>Sordariomycetes</taxon>
        <taxon>Hypocreomycetidae</taxon>
        <taxon>Glomerellales</taxon>
        <taxon>Glomerellaceae</taxon>
        <taxon>Colletotrichum</taxon>
        <taxon>Colletotrichum gloeosporioides species complex</taxon>
    </lineage>
</organism>
<evidence type="ECO:0000313" key="1">
    <source>
        <dbReference type="EMBL" id="KAF4475917.1"/>
    </source>
</evidence>
<reference evidence="1 3" key="1">
    <citation type="submission" date="2012-08" db="EMBL/GenBank/DDBJ databases">
        <authorList>
            <person name="Gan P.H.P."/>
            <person name="Ikeda K."/>
            <person name="Irieda H."/>
            <person name="Narusaka M."/>
            <person name="O'Connell R.J."/>
            <person name="Narusaka Y."/>
            <person name="Takano Y."/>
            <person name="Kubo Y."/>
            <person name="Shirasu K."/>
        </authorList>
    </citation>
    <scope>NUCLEOTIDE SEQUENCE [LARGE SCALE GENOMIC DNA]</scope>
    <source>
        <strain evidence="1 3">Nara gc5</strain>
    </source>
</reference>
<name>A0A7J6IH33_COLFN</name>
<dbReference type="EMBL" id="ANPB02000009">
    <property type="protein sequence ID" value="KAF4475917.1"/>
    <property type="molecule type" value="Genomic_DNA"/>
</dbReference>
<accession>A0A7J6IH33</accession>
<dbReference type="EMBL" id="ANPB02000001">
    <property type="protein sequence ID" value="KAF4491408.1"/>
    <property type="molecule type" value="Genomic_DNA"/>
</dbReference>
<evidence type="ECO:0000313" key="2">
    <source>
        <dbReference type="EMBL" id="KAF4491408.1"/>
    </source>
</evidence>
<keyword evidence="3" id="KW-1185">Reference proteome</keyword>
<protein>
    <submittedName>
        <fullName evidence="1">Uncharacterized protein</fullName>
    </submittedName>
</protein>
<evidence type="ECO:0000313" key="3">
    <source>
        <dbReference type="Proteomes" id="UP000011096"/>
    </source>
</evidence>
<comment type="caution">
    <text evidence="1">The sequence shown here is derived from an EMBL/GenBank/DDBJ whole genome shotgun (WGS) entry which is preliminary data.</text>
</comment>